<keyword evidence="3" id="KW-1185">Reference proteome</keyword>
<organism evidence="2 3">
    <name type="scientific">Nakamurella endophytica</name>
    <dbReference type="NCBI Taxonomy" id="1748367"/>
    <lineage>
        <taxon>Bacteria</taxon>
        <taxon>Bacillati</taxon>
        <taxon>Actinomycetota</taxon>
        <taxon>Actinomycetes</taxon>
        <taxon>Nakamurellales</taxon>
        <taxon>Nakamurellaceae</taxon>
        <taxon>Nakamurella</taxon>
    </lineage>
</organism>
<dbReference type="Proteomes" id="UP000655208">
    <property type="component" value="Unassembled WGS sequence"/>
</dbReference>
<accession>A0A917SJZ1</accession>
<gene>
    <name evidence="2" type="ORF">GCM10011594_00830</name>
</gene>
<evidence type="ECO:0000313" key="2">
    <source>
        <dbReference type="EMBL" id="GGL85047.1"/>
    </source>
</evidence>
<evidence type="ECO:0000256" key="1">
    <source>
        <dbReference type="SAM" id="MobiDB-lite"/>
    </source>
</evidence>
<reference evidence="2" key="2">
    <citation type="submission" date="2020-09" db="EMBL/GenBank/DDBJ databases">
        <authorList>
            <person name="Sun Q."/>
            <person name="Zhou Y."/>
        </authorList>
    </citation>
    <scope>NUCLEOTIDE SEQUENCE</scope>
    <source>
        <strain evidence="2">CGMCC 4.7308</strain>
    </source>
</reference>
<feature type="compositionally biased region" description="Polar residues" evidence="1">
    <location>
        <begin position="68"/>
        <end position="82"/>
    </location>
</feature>
<evidence type="ECO:0000313" key="3">
    <source>
        <dbReference type="Proteomes" id="UP000655208"/>
    </source>
</evidence>
<dbReference type="EMBL" id="BMNA01000001">
    <property type="protein sequence ID" value="GGL85047.1"/>
    <property type="molecule type" value="Genomic_DNA"/>
</dbReference>
<sequence length="82" mass="8529">MPDRPDGPASHPGAGPFLFRPTRAAADDGAPGRQATRGSLRGPGDRPASGQKVRPPRLRTHALVDPFSVNTVMSTGSTMPKA</sequence>
<reference evidence="2" key="1">
    <citation type="journal article" date="2014" name="Int. J. Syst. Evol. Microbiol.">
        <title>Complete genome sequence of Corynebacterium casei LMG S-19264T (=DSM 44701T), isolated from a smear-ripened cheese.</title>
        <authorList>
            <consortium name="US DOE Joint Genome Institute (JGI-PGF)"/>
            <person name="Walter F."/>
            <person name="Albersmeier A."/>
            <person name="Kalinowski J."/>
            <person name="Ruckert C."/>
        </authorList>
    </citation>
    <scope>NUCLEOTIDE SEQUENCE</scope>
    <source>
        <strain evidence="2">CGMCC 4.7308</strain>
    </source>
</reference>
<proteinExistence type="predicted"/>
<name>A0A917SJZ1_9ACTN</name>
<dbReference type="AlphaFoldDB" id="A0A917SJZ1"/>
<feature type="region of interest" description="Disordered" evidence="1">
    <location>
        <begin position="1"/>
        <end position="82"/>
    </location>
</feature>
<protein>
    <submittedName>
        <fullName evidence="2">Uncharacterized protein</fullName>
    </submittedName>
</protein>
<comment type="caution">
    <text evidence="2">The sequence shown here is derived from an EMBL/GenBank/DDBJ whole genome shotgun (WGS) entry which is preliminary data.</text>
</comment>